<dbReference type="Proteomes" id="UP000006365">
    <property type="component" value="Chromosome"/>
</dbReference>
<reference evidence="2 3" key="1">
    <citation type="journal article" date="2011" name="Stand. Genomic Sci.">
        <title>Complete genome sequence of Desulfobulbus propionicus type strain (1pr3).</title>
        <authorList>
            <person name="Pagani I."/>
            <person name="Lapidus A."/>
            <person name="Nolan M."/>
            <person name="Lucas S."/>
            <person name="Hammon N."/>
            <person name="Deshpande S."/>
            <person name="Cheng J.F."/>
            <person name="Chertkov O."/>
            <person name="Davenport K."/>
            <person name="Tapia R."/>
            <person name="Han C."/>
            <person name="Goodwin L."/>
            <person name="Pitluck S."/>
            <person name="Liolios K."/>
            <person name="Mavromatis K."/>
            <person name="Ivanova N."/>
            <person name="Mikhailova N."/>
            <person name="Pati A."/>
            <person name="Chen A."/>
            <person name="Palaniappan K."/>
            <person name="Land M."/>
            <person name="Hauser L."/>
            <person name="Chang Y.J."/>
            <person name="Jeffries C.D."/>
            <person name="Detter J.C."/>
            <person name="Brambilla E."/>
            <person name="Kannan K.P."/>
            <person name="Djao O.D."/>
            <person name="Rohde M."/>
            <person name="Pukall R."/>
            <person name="Spring S."/>
            <person name="Goker M."/>
            <person name="Sikorski J."/>
            <person name="Woyke T."/>
            <person name="Bristow J."/>
            <person name="Eisen J.A."/>
            <person name="Markowitz V."/>
            <person name="Hugenholtz P."/>
            <person name="Kyrpides N.C."/>
            <person name="Klenk H.P."/>
        </authorList>
    </citation>
    <scope>NUCLEOTIDE SEQUENCE [LARGE SCALE GENOMIC DNA]</scope>
    <source>
        <strain evidence="3">ATCC 33891 / DSM 2032 / 1pr3</strain>
    </source>
</reference>
<feature type="chain" id="PRO_5031505912" evidence="1">
    <location>
        <begin position="27"/>
        <end position="255"/>
    </location>
</feature>
<proteinExistence type="predicted"/>
<dbReference type="RefSeq" id="WP_015722850.1">
    <property type="nucleotide sequence ID" value="NC_014972.1"/>
</dbReference>
<evidence type="ECO:0000313" key="3">
    <source>
        <dbReference type="Proteomes" id="UP000006365"/>
    </source>
</evidence>
<keyword evidence="1" id="KW-0732">Signal</keyword>
<protein>
    <submittedName>
        <fullName evidence="2">Uncharacterized protein</fullName>
    </submittedName>
</protein>
<keyword evidence="3" id="KW-1185">Reference proteome</keyword>
<evidence type="ECO:0000313" key="2">
    <source>
        <dbReference type="EMBL" id="ADW16302.1"/>
    </source>
</evidence>
<sequence length="255" mass="25186">MIGWGHTWWMAAVVALLLFADEPAAADSWTVTQKATIGSPTILAQGDNQGSTQAINAIMLGDGGTVVKATQTVEVAGGLTLSQAGGSGSRQAGNLVEAGTITEALQTLSAGATTIVQTTAGDDNWQALNMANATGGGGGIGSIGQTATVESLNFALAGGEGNRQAGNLVTGSSAGSSITQTLTCSGTVTYADNYVIAGVNNLQAGNAVFGGTNVASVTQAFTANGVEVTAPPEIDGANNIKAANYLETGHGSPDP</sequence>
<evidence type="ECO:0000256" key="1">
    <source>
        <dbReference type="SAM" id="SignalP"/>
    </source>
</evidence>
<feature type="signal peptide" evidence="1">
    <location>
        <begin position="1"/>
        <end position="26"/>
    </location>
</feature>
<gene>
    <name evidence="2" type="ordered locus">Despr_0108</name>
</gene>
<dbReference type="EMBL" id="CP002364">
    <property type="protein sequence ID" value="ADW16302.1"/>
    <property type="molecule type" value="Genomic_DNA"/>
</dbReference>
<dbReference type="AlphaFoldDB" id="A0A7U4DMV9"/>
<organism evidence="2 3">
    <name type="scientific">Desulfobulbus propionicus (strain ATCC 33891 / DSM 2032 / VKM B-1956 / 1pr3)</name>
    <dbReference type="NCBI Taxonomy" id="577650"/>
    <lineage>
        <taxon>Bacteria</taxon>
        <taxon>Pseudomonadati</taxon>
        <taxon>Thermodesulfobacteriota</taxon>
        <taxon>Desulfobulbia</taxon>
        <taxon>Desulfobulbales</taxon>
        <taxon>Desulfobulbaceae</taxon>
        <taxon>Desulfobulbus</taxon>
    </lineage>
</organism>
<dbReference type="KEGG" id="dpr:Despr_0108"/>
<name>A0A7U4DMV9_DESPD</name>
<accession>A0A7U4DMV9</accession>